<dbReference type="EMBL" id="JBHLVX010000060">
    <property type="protein sequence ID" value="MFC0269497.1"/>
    <property type="molecule type" value="Genomic_DNA"/>
</dbReference>
<sequence length="400" mass="42134">MTAHAAERTSPDLRQLIFYTLMLMAFLAASGVPTPLYQLYQESWHFSTPMLTLVFATYLFTLLITLLFSGALSDHLGRRPVILAGLLLQLAAMLCFMLASSLGWLLAARGLQGVATGIVTSALGAALLDCDRHRGPLLASVGPMLGMGLGVLGAGVLVELAPWPMRLAYVVMGLIFIVQIVGLRRARESVSRRPGALASMRPRVRVPAGILPTFMRTMPASVAAWGLGGFTLSLGPALTERITGSGDVLLGALPATLLAVMGSLGVWRLRLMATRTILLFSGTLLPTGVVVILAGVYTHSTALLLLGYAVAGPGFGAGFMGAMRAIMPLASPHERSSLMAAFYVVSYLSASLPALAAGMATRQFGLENTVWGYAAVVMLLSLSVPVSLLRQPSQAPQASD</sequence>
<dbReference type="InterPro" id="IPR020846">
    <property type="entry name" value="MFS_dom"/>
</dbReference>
<keyword evidence="2" id="KW-0813">Transport</keyword>
<protein>
    <submittedName>
        <fullName evidence="9">MFS transporter</fullName>
    </submittedName>
</protein>
<feature type="transmembrane region" description="Helical" evidence="7">
    <location>
        <begin position="248"/>
        <end position="269"/>
    </location>
</feature>
<proteinExistence type="predicted"/>
<dbReference type="InterPro" id="IPR011701">
    <property type="entry name" value="MFS"/>
</dbReference>
<dbReference type="InterPro" id="IPR050171">
    <property type="entry name" value="MFS_Transporters"/>
</dbReference>
<evidence type="ECO:0000313" key="10">
    <source>
        <dbReference type="Proteomes" id="UP001589814"/>
    </source>
</evidence>
<dbReference type="InterPro" id="IPR036259">
    <property type="entry name" value="MFS_trans_sf"/>
</dbReference>
<feature type="transmembrane region" description="Helical" evidence="7">
    <location>
        <begin position="111"/>
        <end position="130"/>
    </location>
</feature>
<dbReference type="SUPFAM" id="SSF103473">
    <property type="entry name" value="MFS general substrate transporter"/>
    <property type="match status" value="1"/>
</dbReference>
<dbReference type="PANTHER" id="PTHR23517:SF13">
    <property type="entry name" value="MAJOR FACILITATOR SUPERFAMILY MFS_1"/>
    <property type="match status" value="1"/>
</dbReference>
<dbReference type="RefSeq" id="WP_019951132.1">
    <property type="nucleotide sequence ID" value="NZ_JBHLVX010000060.1"/>
</dbReference>
<dbReference type="PROSITE" id="PS00216">
    <property type="entry name" value="SUGAR_TRANSPORT_1"/>
    <property type="match status" value="1"/>
</dbReference>
<dbReference type="Gene3D" id="1.20.1250.20">
    <property type="entry name" value="MFS general substrate transporter like domains"/>
    <property type="match status" value="1"/>
</dbReference>
<evidence type="ECO:0000256" key="1">
    <source>
        <dbReference type="ARBA" id="ARBA00004651"/>
    </source>
</evidence>
<gene>
    <name evidence="9" type="ORF">ACFFHW_16140</name>
</gene>
<feature type="domain" description="Major facilitator superfamily (MFS) profile" evidence="8">
    <location>
        <begin position="15"/>
        <end position="393"/>
    </location>
</feature>
<name>A0ABV6G754_9GAMM</name>
<feature type="transmembrane region" description="Helical" evidence="7">
    <location>
        <begin position="204"/>
        <end position="228"/>
    </location>
</feature>
<feature type="transmembrane region" description="Helical" evidence="7">
    <location>
        <begin position="276"/>
        <end position="297"/>
    </location>
</feature>
<keyword evidence="5 7" id="KW-1133">Transmembrane helix</keyword>
<evidence type="ECO:0000256" key="2">
    <source>
        <dbReference type="ARBA" id="ARBA00022448"/>
    </source>
</evidence>
<keyword evidence="6 7" id="KW-0472">Membrane</keyword>
<feature type="transmembrane region" description="Helical" evidence="7">
    <location>
        <begin position="137"/>
        <end position="157"/>
    </location>
</feature>
<dbReference type="PANTHER" id="PTHR23517">
    <property type="entry name" value="RESISTANCE PROTEIN MDTM, PUTATIVE-RELATED-RELATED"/>
    <property type="match status" value="1"/>
</dbReference>
<evidence type="ECO:0000259" key="8">
    <source>
        <dbReference type="PROSITE" id="PS50850"/>
    </source>
</evidence>
<accession>A0ABV6G754</accession>
<evidence type="ECO:0000256" key="6">
    <source>
        <dbReference type="ARBA" id="ARBA00023136"/>
    </source>
</evidence>
<reference evidence="9 10" key="1">
    <citation type="submission" date="2024-09" db="EMBL/GenBank/DDBJ databases">
        <authorList>
            <person name="Sun Q."/>
            <person name="Mori K."/>
        </authorList>
    </citation>
    <scope>NUCLEOTIDE SEQUENCE [LARGE SCALE GENOMIC DNA]</scope>
    <source>
        <strain evidence="9 10">CCM 7415</strain>
    </source>
</reference>
<feature type="transmembrane region" description="Helical" evidence="7">
    <location>
        <begin position="81"/>
        <end position="105"/>
    </location>
</feature>
<evidence type="ECO:0000256" key="3">
    <source>
        <dbReference type="ARBA" id="ARBA00022475"/>
    </source>
</evidence>
<comment type="caution">
    <text evidence="9">The sequence shown here is derived from an EMBL/GenBank/DDBJ whole genome shotgun (WGS) entry which is preliminary data.</text>
</comment>
<feature type="transmembrane region" description="Helical" evidence="7">
    <location>
        <begin position="303"/>
        <end position="326"/>
    </location>
</feature>
<keyword evidence="10" id="KW-1185">Reference proteome</keyword>
<dbReference type="Pfam" id="PF07690">
    <property type="entry name" value="MFS_1"/>
    <property type="match status" value="1"/>
</dbReference>
<evidence type="ECO:0000256" key="5">
    <source>
        <dbReference type="ARBA" id="ARBA00022989"/>
    </source>
</evidence>
<keyword evidence="3" id="KW-1003">Cell membrane</keyword>
<organism evidence="9 10">
    <name type="scientific">Kushneria aurantia</name>
    <dbReference type="NCBI Taxonomy" id="504092"/>
    <lineage>
        <taxon>Bacteria</taxon>
        <taxon>Pseudomonadati</taxon>
        <taxon>Pseudomonadota</taxon>
        <taxon>Gammaproteobacteria</taxon>
        <taxon>Oceanospirillales</taxon>
        <taxon>Halomonadaceae</taxon>
        <taxon>Kushneria</taxon>
    </lineage>
</organism>
<dbReference type="InterPro" id="IPR005829">
    <property type="entry name" value="Sugar_transporter_CS"/>
</dbReference>
<feature type="transmembrane region" description="Helical" evidence="7">
    <location>
        <begin position="49"/>
        <end position="69"/>
    </location>
</feature>
<comment type="subcellular location">
    <subcellularLocation>
        <location evidence="1">Cell membrane</location>
        <topology evidence="1">Multi-pass membrane protein</topology>
    </subcellularLocation>
</comment>
<feature type="transmembrane region" description="Helical" evidence="7">
    <location>
        <begin position="338"/>
        <end position="358"/>
    </location>
</feature>
<dbReference type="PROSITE" id="PS50850">
    <property type="entry name" value="MFS"/>
    <property type="match status" value="1"/>
</dbReference>
<feature type="transmembrane region" description="Helical" evidence="7">
    <location>
        <begin position="16"/>
        <end position="37"/>
    </location>
</feature>
<feature type="transmembrane region" description="Helical" evidence="7">
    <location>
        <begin position="163"/>
        <end position="183"/>
    </location>
</feature>
<evidence type="ECO:0000256" key="4">
    <source>
        <dbReference type="ARBA" id="ARBA00022692"/>
    </source>
</evidence>
<keyword evidence="4 7" id="KW-0812">Transmembrane</keyword>
<feature type="transmembrane region" description="Helical" evidence="7">
    <location>
        <begin position="370"/>
        <end position="389"/>
    </location>
</feature>
<dbReference type="Proteomes" id="UP001589814">
    <property type="component" value="Unassembled WGS sequence"/>
</dbReference>
<evidence type="ECO:0000313" key="9">
    <source>
        <dbReference type="EMBL" id="MFC0269497.1"/>
    </source>
</evidence>
<evidence type="ECO:0000256" key="7">
    <source>
        <dbReference type="SAM" id="Phobius"/>
    </source>
</evidence>